<keyword evidence="4" id="KW-1185">Reference proteome</keyword>
<feature type="domain" description="KATNIP" evidence="2">
    <location>
        <begin position="271"/>
        <end position="342"/>
    </location>
</feature>
<reference evidence="4" key="1">
    <citation type="submission" date="2011-08" db="EMBL/GenBank/DDBJ databases">
        <authorList>
            <person name="Rombauts S."/>
        </authorList>
    </citation>
    <scope>NUCLEOTIDE SEQUENCE</scope>
    <source>
        <strain evidence="4">London</strain>
    </source>
</reference>
<dbReference type="InterPro" id="IPR027859">
    <property type="entry name" value="KATNIP_dom"/>
</dbReference>
<dbReference type="InterPro" id="IPR026704">
    <property type="entry name" value="KATNIP"/>
</dbReference>
<reference evidence="3" key="2">
    <citation type="submission" date="2015-06" db="UniProtKB">
        <authorList>
            <consortium name="EnsemblMetazoa"/>
        </authorList>
    </citation>
    <scope>IDENTIFICATION</scope>
</reference>
<organism evidence="3 4">
    <name type="scientific">Tetranychus urticae</name>
    <name type="common">Two-spotted spider mite</name>
    <dbReference type="NCBI Taxonomy" id="32264"/>
    <lineage>
        <taxon>Eukaryota</taxon>
        <taxon>Metazoa</taxon>
        <taxon>Ecdysozoa</taxon>
        <taxon>Arthropoda</taxon>
        <taxon>Chelicerata</taxon>
        <taxon>Arachnida</taxon>
        <taxon>Acari</taxon>
        <taxon>Acariformes</taxon>
        <taxon>Trombidiformes</taxon>
        <taxon>Prostigmata</taxon>
        <taxon>Eleutherengona</taxon>
        <taxon>Raphignathae</taxon>
        <taxon>Tetranychoidea</taxon>
        <taxon>Tetranychidae</taxon>
        <taxon>Tetranychus</taxon>
    </lineage>
</organism>
<protein>
    <recommendedName>
        <fullName evidence="2">KATNIP domain-containing protein</fullName>
    </recommendedName>
</protein>
<feature type="region of interest" description="Disordered" evidence="1">
    <location>
        <begin position="162"/>
        <end position="193"/>
    </location>
</feature>
<evidence type="ECO:0000259" key="2">
    <source>
        <dbReference type="Pfam" id="PF14652"/>
    </source>
</evidence>
<feature type="compositionally biased region" description="Low complexity" evidence="1">
    <location>
        <begin position="178"/>
        <end position="193"/>
    </location>
</feature>
<evidence type="ECO:0000313" key="3">
    <source>
        <dbReference type="EnsemblMetazoa" id="tetur01g11070.1"/>
    </source>
</evidence>
<dbReference type="Proteomes" id="UP000015104">
    <property type="component" value="Unassembled WGS sequence"/>
</dbReference>
<name>T1JSM6_TETUR</name>
<evidence type="ECO:0000313" key="4">
    <source>
        <dbReference type="Proteomes" id="UP000015104"/>
    </source>
</evidence>
<dbReference type="STRING" id="32264.T1JSM6"/>
<dbReference type="Pfam" id="PF14652">
    <property type="entry name" value="DUF4457"/>
    <property type="match status" value="2"/>
</dbReference>
<evidence type="ECO:0000256" key="1">
    <source>
        <dbReference type="SAM" id="MobiDB-lite"/>
    </source>
</evidence>
<accession>T1JSM6</accession>
<feature type="region of interest" description="Disordered" evidence="1">
    <location>
        <begin position="18"/>
        <end position="37"/>
    </location>
</feature>
<dbReference type="HOGENOM" id="CLU_598980_0_0_1"/>
<sequence>MEKRESLVLKPLNSLGASSLESTLSSESSRSPKQTFPSSIKKLPEWLLDYANQQGTDQNNNENHQLYRSNHSTEAQSDGKQVQKNICQMRPLTENSGLGRPLWFQELLQARRHSEVLLPSSFEEEDMAYRLSSMEMDHDLGNSSDNVDIIMILDDENDEKLSPIPTNTKIGDKELKVSPTLSSSSPSSRRSSLQLLIEPRKPRSLSQFFNCNDFKLESKEIDDIFNTDHSKPAFYSDKFDKKGCSDNSDLLLTDLNGLQSSDEDCDLEEATIFKRKDRGHRDSYTAADIDLVSLDEPEMETDFIIPELPEGRELVLDIKSNWGDEDYVGFNGIEIFDLKTSSHPTIEKITCETNSKSDAKKLIDGVYRTHDDSHIWMTDYSPFNVTRLVIRFQEKISIVLIRLWNYNKSRIYSYRGIRYVTMNLDGVVIFKGEIAKAIGELVGPPERFGDVNNTFYY</sequence>
<feature type="compositionally biased region" description="Low complexity" evidence="1">
    <location>
        <begin position="18"/>
        <end position="31"/>
    </location>
</feature>
<dbReference type="EnsemblMetazoa" id="tetur01g11070.1">
    <property type="protein sequence ID" value="tetur01g11070.1"/>
    <property type="gene ID" value="tetur01g11070"/>
</dbReference>
<feature type="domain" description="KATNIP" evidence="2">
    <location>
        <begin position="346"/>
        <end position="434"/>
    </location>
</feature>
<dbReference type="PANTHER" id="PTHR21534:SF0">
    <property type="entry name" value="KATANIN-INTERACTING PROTEIN"/>
    <property type="match status" value="1"/>
</dbReference>
<dbReference type="PANTHER" id="PTHR21534">
    <property type="entry name" value="KATANIN-INTERACTING PROTEIN"/>
    <property type="match status" value="1"/>
</dbReference>
<dbReference type="EMBL" id="CAEY01000463">
    <property type="status" value="NOT_ANNOTATED_CDS"/>
    <property type="molecule type" value="Genomic_DNA"/>
</dbReference>
<dbReference type="AlphaFoldDB" id="T1JSM6"/>
<dbReference type="eggNOG" id="ENOG502QRY1">
    <property type="taxonomic scope" value="Eukaryota"/>
</dbReference>
<proteinExistence type="predicted"/>